<keyword evidence="2 4" id="KW-0479">Metal-binding</keyword>
<gene>
    <name evidence="4" type="primary">hypA</name>
    <name evidence="5" type="ORF">FYJ35_10145</name>
</gene>
<keyword evidence="3 4" id="KW-0862">Zinc</keyword>
<feature type="binding site" evidence="4">
    <location>
        <position position="76"/>
    </location>
    <ligand>
        <name>Zn(2+)</name>
        <dbReference type="ChEBI" id="CHEBI:29105"/>
    </ligand>
</feature>
<keyword evidence="6" id="KW-1185">Reference proteome</keyword>
<evidence type="ECO:0000256" key="3">
    <source>
        <dbReference type="ARBA" id="ARBA00022833"/>
    </source>
</evidence>
<comment type="function">
    <text evidence="4">Involved in the maturation of [NiFe] hydrogenases. Required for nickel insertion into the metal center of the hydrogenase.</text>
</comment>
<keyword evidence="1 4" id="KW-0533">Nickel</keyword>
<dbReference type="GO" id="GO:0051604">
    <property type="term" value="P:protein maturation"/>
    <property type="evidence" value="ECO:0007669"/>
    <property type="project" value="InterPro"/>
</dbReference>
<dbReference type="HAMAP" id="MF_00213">
    <property type="entry name" value="HypA_HybF"/>
    <property type="match status" value="1"/>
</dbReference>
<name>A0A6L5XA62_9FIRM</name>
<feature type="binding site" evidence="4">
    <location>
        <position position="90"/>
    </location>
    <ligand>
        <name>Zn(2+)</name>
        <dbReference type="ChEBI" id="CHEBI:29105"/>
    </ligand>
</feature>
<dbReference type="EMBL" id="VULZ01000011">
    <property type="protein sequence ID" value="MSS15392.1"/>
    <property type="molecule type" value="Genomic_DNA"/>
</dbReference>
<organism evidence="5 6">
    <name type="scientific">Porcincola intestinalis</name>
    <dbReference type="NCBI Taxonomy" id="2606632"/>
    <lineage>
        <taxon>Bacteria</taxon>
        <taxon>Bacillati</taxon>
        <taxon>Bacillota</taxon>
        <taxon>Clostridia</taxon>
        <taxon>Lachnospirales</taxon>
        <taxon>Lachnospiraceae</taxon>
        <taxon>Porcincola</taxon>
    </lineage>
</organism>
<reference evidence="5 6" key="1">
    <citation type="submission" date="2019-08" db="EMBL/GenBank/DDBJ databases">
        <title>In-depth cultivation of the pig gut microbiome towards novel bacterial diversity and tailored functional studies.</title>
        <authorList>
            <person name="Wylensek D."/>
            <person name="Hitch T.C.A."/>
            <person name="Clavel T."/>
        </authorList>
    </citation>
    <scope>NUCLEOTIDE SEQUENCE [LARGE SCALE GENOMIC DNA]</scope>
    <source>
        <strain evidence="5 6">Oil+RF-744-WCA-WT-11</strain>
    </source>
</reference>
<dbReference type="GO" id="GO:0016151">
    <property type="term" value="F:nickel cation binding"/>
    <property type="evidence" value="ECO:0007669"/>
    <property type="project" value="UniProtKB-UniRule"/>
</dbReference>
<dbReference type="RefSeq" id="WP_154526193.1">
    <property type="nucleotide sequence ID" value="NZ_VULZ01000011.1"/>
</dbReference>
<evidence type="ECO:0000313" key="5">
    <source>
        <dbReference type="EMBL" id="MSS15392.1"/>
    </source>
</evidence>
<dbReference type="PANTHER" id="PTHR34535:SF3">
    <property type="entry name" value="HYDROGENASE MATURATION FACTOR HYPA"/>
    <property type="match status" value="1"/>
</dbReference>
<accession>A0A6L5XA62</accession>
<dbReference type="SUPFAM" id="SSF57802">
    <property type="entry name" value="Rubredoxin-like"/>
    <property type="match status" value="1"/>
</dbReference>
<feature type="binding site" evidence="4">
    <location>
        <position position="2"/>
    </location>
    <ligand>
        <name>Ni(2+)</name>
        <dbReference type="ChEBI" id="CHEBI:49786"/>
    </ligand>
</feature>
<dbReference type="InterPro" id="IPR000688">
    <property type="entry name" value="HypA/HybF"/>
</dbReference>
<dbReference type="Gene3D" id="3.30.2320.80">
    <property type="match status" value="1"/>
</dbReference>
<dbReference type="GO" id="GO:0008270">
    <property type="term" value="F:zinc ion binding"/>
    <property type="evidence" value="ECO:0007669"/>
    <property type="project" value="UniProtKB-UniRule"/>
</dbReference>
<sequence length="124" mass="13675">MHEMSTIVRMVNLACEAARREGGGRLRSLSIRVGAMTGILPYYLEKYFPEASKGTPAEGAVLKITEVPVTVSCMDCGTVYEPEKTPGRRCPRCGSIRGRVQTGRELMLDQIELEEVPQETGKDL</sequence>
<feature type="binding site" evidence="4">
    <location>
        <position position="93"/>
    </location>
    <ligand>
        <name>Zn(2+)</name>
        <dbReference type="ChEBI" id="CHEBI:29105"/>
    </ligand>
</feature>
<dbReference type="Proteomes" id="UP000481852">
    <property type="component" value="Unassembled WGS sequence"/>
</dbReference>
<evidence type="ECO:0000256" key="4">
    <source>
        <dbReference type="HAMAP-Rule" id="MF_00213"/>
    </source>
</evidence>
<evidence type="ECO:0000256" key="1">
    <source>
        <dbReference type="ARBA" id="ARBA00022596"/>
    </source>
</evidence>
<comment type="caution">
    <text evidence="5">The sequence shown here is derived from an EMBL/GenBank/DDBJ whole genome shotgun (WGS) entry which is preliminary data.</text>
</comment>
<dbReference type="PANTHER" id="PTHR34535">
    <property type="entry name" value="HYDROGENASE MATURATION FACTOR HYPA"/>
    <property type="match status" value="1"/>
</dbReference>
<proteinExistence type="inferred from homology"/>
<feature type="binding site" evidence="4">
    <location>
        <position position="73"/>
    </location>
    <ligand>
        <name>Zn(2+)</name>
        <dbReference type="ChEBI" id="CHEBI:29105"/>
    </ligand>
</feature>
<evidence type="ECO:0000313" key="6">
    <source>
        <dbReference type="Proteomes" id="UP000481852"/>
    </source>
</evidence>
<dbReference type="PIRSF" id="PIRSF004761">
    <property type="entry name" value="Hydrgn_mat_HypA"/>
    <property type="match status" value="1"/>
</dbReference>
<dbReference type="AlphaFoldDB" id="A0A6L5XA62"/>
<comment type="similarity">
    <text evidence="4">Belongs to the HypA/HybF family.</text>
</comment>
<protein>
    <recommendedName>
        <fullName evidence="4">Hydrogenase maturation factor HypA</fullName>
    </recommendedName>
</protein>
<dbReference type="Pfam" id="PF01155">
    <property type="entry name" value="HypA"/>
    <property type="match status" value="1"/>
</dbReference>
<evidence type="ECO:0000256" key="2">
    <source>
        <dbReference type="ARBA" id="ARBA00022723"/>
    </source>
</evidence>